<sequence>RIQSLQRAEATNSVIKRQLNYQNISIYDIFMELEERLATEVINNSISNNTIEQSAVISISQFNISIYEVDIQLNYDTQTNMISLLCMGIKDLNQDSISCQNIQKKHYTNQAKIKQQALY</sequence>
<evidence type="ECO:0000313" key="2">
    <source>
        <dbReference type="Proteomes" id="UP000789702"/>
    </source>
</evidence>
<dbReference type="EMBL" id="CAJVPU010023750">
    <property type="protein sequence ID" value="CAG8689628.1"/>
    <property type="molecule type" value="Genomic_DNA"/>
</dbReference>
<accession>A0ACA9P4Y3</accession>
<comment type="caution">
    <text evidence="1">The sequence shown here is derived from an EMBL/GenBank/DDBJ whole genome shotgun (WGS) entry which is preliminary data.</text>
</comment>
<reference evidence="1" key="1">
    <citation type="submission" date="2021-06" db="EMBL/GenBank/DDBJ databases">
        <authorList>
            <person name="Kallberg Y."/>
            <person name="Tangrot J."/>
            <person name="Rosling A."/>
        </authorList>
    </citation>
    <scope>NUCLEOTIDE SEQUENCE</scope>
    <source>
        <strain evidence="1">IL203A</strain>
    </source>
</reference>
<proteinExistence type="predicted"/>
<evidence type="ECO:0000313" key="1">
    <source>
        <dbReference type="EMBL" id="CAG8689628.1"/>
    </source>
</evidence>
<organism evidence="1 2">
    <name type="scientific">Dentiscutata heterogama</name>
    <dbReference type="NCBI Taxonomy" id="1316150"/>
    <lineage>
        <taxon>Eukaryota</taxon>
        <taxon>Fungi</taxon>
        <taxon>Fungi incertae sedis</taxon>
        <taxon>Mucoromycota</taxon>
        <taxon>Glomeromycotina</taxon>
        <taxon>Glomeromycetes</taxon>
        <taxon>Diversisporales</taxon>
        <taxon>Gigasporaceae</taxon>
        <taxon>Dentiscutata</taxon>
    </lineage>
</organism>
<dbReference type="Proteomes" id="UP000789702">
    <property type="component" value="Unassembled WGS sequence"/>
</dbReference>
<gene>
    <name evidence="1" type="ORF">DHETER_LOCUS11182</name>
</gene>
<feature type="non-terminal residue" evidence="1">
    <location>
        <position position="1"/>
    </location>
</feature>
<protein>
    <submittedName>
        <fullName evidence="1">5018_t:CDS:1</fullName>
    </submittedName>
</protein>
<keyword evidence="2" id="KW-1185">Reference proteome</keyword>
<name>A0ACA9P4Y3_9GLOM</name>
<feature type="non-terminal residue" evidence="1">
    <location>
        <position position="119"/>
    </location>
</feature>